<comment type="caution">
    <text evidence="1">The sequence shown here is derived from an EMBL/GenBank/DDBJ whole genome shotgun (WGS) entry which is preliminary data.</text>
</comment>
<accession>G4CF83</accession>
<proteinExistence type="predicted"/>
<evidence type="ECO:0008006" key="3">
    <source>
        <dbReference type="Google" id="ProtNLM"/>
    </source>
</evidence>
<dbReference type="PATRIC" id="fig|1032488.3.peg.255"/>
<organism evidence="1 2">
    <name type="scientific">Neisseria shayeganii 871</name>
    <dbReference type="NCBI Taxonomy" id="1032488"/>
    <lineage>
        <taxon>Bacteria</taxon>
        <taxon>Pseudomonadati</taxon>
        <taxon>Pseudomonadota</taxon>
        <taxon>Betaproteobacteria</taxon>
        <taxon>Neisseriales</taxon>
        <taxon>Neisseriaceae</taxon>
        <taxon>Neisseria</taxon>
    </lineage>
</organism>
<dbReference type="EMBL" id="AGAY01000008">
    <property type="protein sequence ID" value="EGY53527.1"/>
    <property type="molecule type" value="Genomic_DNA"/>
</dbReference>
<reference evidence="1 2" key="1">
    <citation type="submission" date="2011-05" db="EMBL/GenBank/DDBJ databases">
        <authorList>
            <person name="Muzny D."/>
            <person name="Qin X."/>
            <person name="Deng J."/>
            <person name="Jiang H."/>
            <person name="Liu Y."/>
            <person name="Qu J."/>
            <person name="Song X.-Z."/>
            <person name="Zhang L."/>
            <person name="Thornton R."/>
            <person name="Coyle M."/>
            <person name="Francisco L."/>
            <person name="Jackson L."/>
            <person name="Javaid M."/>
            <person name="Korchina V."/>
            <person name="Kovar C."/>
            <person name="Mata R."/>
            <person name="Mathew T."/>
            <person name="Ngo R."/>
            <person name="Nguyen L."/>
            <person name="Nguyen N."/>
            <person name="Okwuonu G."/>
            <person name="Ongeri F."/>
            <person name="Pham C."/>
            <person name="Simmons D."/>
            <person name="Wilczek-Boney K."/>
            <person name="Hale W."/>
            <person name="Jakkamsetti A."/>
            <person name="Pham P."/>
            <person name="Ruth R."/>
            <person name="San Lucas F."/>
            <person name="Warren J."/>
            <person name="Zhang J."/>
            <person name="Zhao Z."/>
            <person name="Zhou C."/>
            <person name="Zhu D."/>
            <person name="Lee S."/>
            <person name="Bess C."/>
            <person name="Blankenburg K."/>
            <person name="Forbes L."/>
            <person name="Fu Q."/>
            <person name="Gubbala S."/>
            <person name="Hirani K."/>
            <person name="Jayaseelan J.C."/>
            <person name="Lara F."/>
            <person name="Munidasa M."/>
            <person name="Palculict T."/>
            <person name="Patil S."/>
            <person name="Pu L.-L."/>
            <person name="Saada N."/>
            <person name="Tang L."/>
            <person name="Weissenberger G."/>
            <person name="Zhu Y."/>
            <person name="Hemphill L."/>
            <person name="Shang Y."/>
            <person name="Youmans B."/>
            <person name="Ayvaz T."/>
            <person name="Ross M."/>
            <person name="Santibanez J."/>
            <person name="Aqrawi P."/>
            <person name="Gross S."/>
            <person name="Joshi V."/>
            <person name="Fowler G."/>
            <person name="Nazareth L."/>
            <person name="Reid J."/>
            <person name="Worley K."/>
            <person name="Petrosino J."/>
            <person name="Highlander S."/>
            <person name="Gibbs R."/>
        </authorList>
    </citation>
    <scope>NUCLEOTIDE SEQUENCE [LARGE SCALE GENOMIC DNA]</scope>
    <source>
        <strain evidence="1 2">871</strain>
    </source>
</reference>
<protein>
    <recommendedName>
        <fullName evidence="3">Prokaryotic membrane lipolipid attachment site family protein</fullName>
    </recommendedName>
</protein>
<dbReference type="AlphaFoldDB" id="G4CF83"/>
<keyword evidence="2" id="KW-1185">Reference proteome</keyword>
<evidence type="ECO:0000313" key="1">
    <source>
        <dbReference type="EMBL" id="EGY53527.1"/>
    </source>
</evidence>
<gene>
    <name evidence="1" type="ORF">HMPREF9371_0272</name>
</gene>
<sequence>MFTLAAQVFCNGPVLNPIPYPNTIMKKYLPLLLVAAVLSGCDTWSLPKAGGSRTQQHSAGYTLAPTHWSDVSKIRNEATRLGYEVSRGRMTKAQAAQQLNRFRINLVGRNMVDDDMYEIYLRSAVQSQQGRITSAQSKTFVQNALRGWQQRWPNMQNKPTNPAFTNFLMEVMGMEPLK</sequence>
<dbReference type="STRING" id="1032488.HMPREF9371_0272"/>
<evidence type="ECO:0000313" key="2">
    <source>
        <dbReference type="Proteomes" id="UP000003019"/>
    </source>
</evidence>
<dbReference type="HOGENOM" id="CLU_1480544_0_0_4"/>
<dbReference type="Proteomes" id="UP000003019">
    <property type="component" value="Unassembled WGS sequence"/>
</dbReference>
<name>G4CF83_9NEIS</name>